<name>A0A3B0V1A7_9ZZZZ</name>
<reference evidence="1" key="1">
    <citation type="submission" date="2018-06" db="EMBL/GenBank/DDBJ databases">
        <authorList>
            <person name="Zhirakovskaya E."/>
        </authorList>
    </citation>
    <scope>NUCLEOTIDE SEQUENCE</scope>
</reference>
<sequence length="202" mass="22792">RRLTYSPESEYSPTVTPNEDFISCIILKRNGEQKLWQYPKYGAIPSKLSDKDKVGYHTWLNDSSVYAFILGSPNTLEAILLPSKDITKVASNPGVTLQKIPGEEKISFVDMSSKKRWEIRAYNPATNSIEDIIHTVNSKSEFYTWTPSGVLLSGDGHKLYKFNPKTDTDWIELADLNEYGIKKFTRLAVSPNANLIAIVVTE</sequence>
<dbReference type="SUPFAM" id="SSF69304">
    <property type="entry name" value="Tricorn protease N-terminal domain"/>
    <property type="match status" value="1"/>
</dbReference>
<organism evidence="1">
    <name type="scientific">hydrothermal vent metagenome</name>
    <dbReference type="NCBI Taxonomy" id="652676"/>
    <lineage>
        <taxon>unclassified sequences</taxon>
        <taxon>metagenomes</taxon>
        <taxon>ecological metagenomes</taxon>
    </lineage>
</organism>
<proteinExistence type="predicted"/>
<feature type="non-terminal residue" evidence="1">
    <location>
        <position position="1"/>
    </location>
</feature>
<dbReference type="AlphaFoldDB" id="A0A3B0V1A7"/>
<protein>
    <submittedName>
        <fullName evidence="1">Uncharacterized protein</fullName>
    </submittedName>
</protein>
<evidence type="ECO:0000313" key="1">
    <source>
        <dbReference type="EMBL" id="VAW25924.1"/>
    </source>
</evidence>
<gene>
    <name evidence="1" type="ORF">MNBD_BACTEROID06-1421</name>
</gene>
<dbReference type="EMBL" id="UOES01000038">
    <property type="protein sequence ID" value="VAW25924.1"/>
    <property type="molecule type" value="Genomic_DNA"/>
</dbReference>
<accession>A0A3B0V1A7</accession>